<accession>A0A6A6SZ58</accession>
<feature type="coiled-coil region" evidence="1">
    <location>
        <begin position="408"/>
        <end position="505"/>
    </location>
</feature>
<gene>
    <name evidence="3" type="ORF">K491DRAFT_695194</name>
</gene>
<feature type="compositionally biased region" description="Low complexity" evidence="2">
    <location>
        <begin position="26"/>
        <end position="37"/>
    </location>
</feature>
<protein>
    <submittedName>
        <fullName evidence="3">Uncharacterized protein</fullName>
    </submittedName>
</protein>
<feature type="region of interest" description="Disordered" evidence="2">
    <location>
        <begin position="846"/>
        <end position="879"/>
    </location>
</feature>
<keyword evidence="1" id="KW-0175">Coiled coil</keyword>
<feature type="compositionally biased region" description="Basic and acidic residues" evidence="2">
    <location>
        <begin position="52"/>
        <end position="67"/>
    </location>
</feature>
<dbReference type="AlphaFoldDB" id="A0A6A6SZ58"/>
<keyword evidence="4" id="KW-1185">Reference proteome</keyword>
<dbReference type="EMBL" id="MU004392">
    <property type="protein sequence ID" value="KAF2652862.1"/>
    <property type="molecule type" value="Genomic_DNA"/>
</dbReference>
<proteinExistence type="predicted"/>
<evidence type="ECO:0000256" key="2">
    <source>
        <dbReference type="SAM" id="MobiDB-lite"/>
    </source>
</evidence>
<reference evidence="3" key="1">
    <citation type="journal article" date="2020" name="Stud. Mycol.">
        <title>101 Dothideomycetes genomes: a test case for predicting lifestyles and emergence of pathogens.</title>
        <authorList>
            <person name="Haridas S."/>
            <person name="Albert R."/>
            <person name="Binder M."/>
            <person name="Bloem J."/>
            <person name="Labutti K."/>
            <person name="Salamov A."/>
            <person name="Andreopoulos B."/>
            <person name="Baker S."/>
            <person name="Barry K."/>
            <person name="Bills G."/>
            <person name="Bluhm B."/>
            <person name="Cannon C."/>
            <person name="Castanera R."/>
            <person name="Culley D."/>
            <person name="Daum C."/>
            <person name="Ezra D."/>
            <person name="Gonzalez J."/>
            <person name="Henrissat B."/>
            <person name="Kuo A."/>
            <person name="Liang C."/>
            <person name="Lipzen A."/>
            <person name="Lutzoni F."/>
            <person name="Magnuson J."/>
            <person name="Mondo S."/>
            <person name="Nolan M."/>
            <person name="Ohm R."/>
            <person name="Pangilinan J."/>
            <person name="Park H.-J."/>
            <person name="Ramirez L."/>
            <person name="Alfaro M."/>
            <person name="Sun H."/>
            <person name="Tritt A."/>
            <person name="Yoshinaga Y."/>
            <person name="Zwiers L.-H."/>
            <person name="Turgeon B."/>
            <person name="Goodwin S."/>
            <person name="Spatafora J."/>
            <person name="Crous P."/>
            <person name="Grigoriev I."/>
        </authorList>
    </citation>
    <scope>NUCLEOTIDE SEQUENCE</scope>
    <source>
        <strain evidence="3">CBS 122681</strain>
    </source>
</reference>
<evidence type="ECO:0000313" key="3">
    <source>
        <dbReference type="EMBL" id="KAF2652862.1"/>
    </source>
</evidence>
<feature type="compositionally biased region" description="Basic and acidic residues" evidence="2">
    <location>
        <begin position="235"/>
        <end position="260"/>
    </location>
</feature>
<feature type="region of interest" description="Disordered" evidence="2">
    <location>
        <begin position="1"/>
        <end position="391"/>
    </location>
</feature>
<feature type="compositionally biased region" description="Basic and acidic residues" evidence="2">
    <location>
        <begin position="846"/>
        <end position="872"/>
    </location>
</feature>
<organism evidence="3 4">
    <name type="scientific">Lophiostoma macrostomum CBS 122681</name>
    <dbReference type="NCBI Taxonomy" id="1314788"/>
    <lineage>
        <taxon>Eukaryota</taxon>
        <taxon>Fungi</taxon>
        <taxon>Dikarya</taxon>
        <taxon>Ascomycota</taxon>
        <taxon>Pezizomycotina</taxon>
        <taxon>Dothideomycetes</taxon>
        <taxon>Pleosporomycetidae</taxon>
        <taxon>Pleosporales</taxon>
        <taxon>Lophiostomataceae</taxon>
        <taxon>Lophiostoma</taxon>
    </lineage>
</organism>
<feature type="compositionally biased region" description="Basic and acidic residues" evidence="2">
    <location>
        <begin position="87"/>
        <end position="100"/>
    </location>
</feature>
<feature type="compositionally biased region" description="Polar residues" evidence="2">
    <location>
        <begin position="101"/>
        <end position="120"/>
    </location>
</feature>
<evidence type="ECO:0000313" key="4">
    <source>
        <dbReference type="Proteomes" id="UP000799324"/>
    </source>
</evidence>
<feature type="compositionally biased region" description="Polar residues" evidence="2">
    <location>
        <begin position="330"/>
        <end position="355"/>
    </location>
</feature>
<evidence type="ECO:0000256" key="1">
    <source>
        <dbReference type="SAM" id="Coils"/>
    </source>
</evidence>
<dbReference type="Proteomes" id="UP000799324">
    <property type="component" value="Unassembled WGS sequence"/>
</dbReference>
<feature type="compositionally biased region" description="Basic and acidic residues" evidence="2">
    <location>
        <begin position="319"/>
        <end position="329"/>
    </location>
</feature>
<feature type="compositionally biased region" description="Polar residues" evidence="2">
    <location>
        <begin position="1"/>
        <end position="25"/>
    </location>
</feature>
<dbReference type="OrthoDB" id="10692118at2759"/>
<feature type="compositionally biased region" description="Basic and acidic residues" evidence="2">
    <location>
        <begin position="295"/>
        <end position="309"/>
    </location>
</feature>
<name>A0A6A6SZ58_9PLEO</name>
<sequence>MSFTPGNSRRNGTGTPPRTSRSNQPSSSSGSESEGISYTDLLSHRFNQPDQDLPRIFRNFETERNSPSRDLGNRGSPRPFLTSDPTDDPRPRPLRKRTESISHVSRSGSLHYHSNMNSTGLHAGSSKKDQQPGSLPVSSKGFFRPTDSFSRKQRAPIPRQPSTAKLRQESKVGHSLSTILPSPGKRPTCQRVPHTASAFETDTFEREHKTRTPYRQRRNSIQSSRDLHSSGPARSVKELEEDVAKISWNSDKEKERKEYKNPPSSCGGLEELEKPTSMGSLPTTKVKVGSSLRFIDQEQHVRTSKETELPAKPPQQLGHESRALNDKQDAQGTNSIPLATPQSFEQDQDSGQGSDNNDDFYTTPIPLQDPKPDVTGLLPLQTTSPITPPHPPPGAHLAPEVQALQSAVAISESTKQGLQEKIAELEDRVRRITSEKQALQQEVSNSTLNKEVTDMTLEMMKDSYDETQKHHDDLLNELEELKEIKVKIERELAEQRQQRKLAESTIKKYGIENEELMSTIVKYMAKLEDPTTTEADKSKFGGKIATMRKAYDSNIYKISEYTSILTQFKDLPDELVSTFAHVKTLLDQLWTQYLQAEEQNTLLSAALAKKEKELQYLRLQETLTRAAAAAQTSEPEDSIPEDEPHPFEILYDESQRRLRRLRRLETENLRLRGIVLTLDRPIDLIQQNKEISSKYTTLDDRYQRLKSERDRWKLSAEGWAAEDAALRARCDAHCSGYESAIHALEKEKSAWVKEYQDHLPVNDVDWYRVSALHRRIAKMQSEHYTLVRARETECEQMHAVYRQWEEMRARNVTRTAEGRRVPRFESEKETLERMVQMKRLRVKQKIERAQQKVKEDEERMRQEQGWRLDRPAQTKPVGA</sequence>